<dbReference type="Proteomes" id="UP000594454">
    <property type="component" value="Chromosome 5"/>
</dbReference>
<feature type="compositionally biased region" description="Pro residues" evidence="1">
    <location>
        <begin position="499"/>
        <end position="512"/>
    </location>
</feature>
<dbReference type="EMBL" id="LR899013">
    <property type="protein sequence ID" value="CAD7089901.1"/>
    <property type="molecule type" value="Genomic_DNA"/>
</dbReference>
<evidence type="ECO:0000313" key="2">
    <source>
        <dbReference type="EMBL" id="CAD7089901.1"/>
    </source>
</evidence>
<evidence type="ECO:0000313" key="3">
    <source>
        <dbReference type="Proteomes" id="UP000594454"/>
    </source>
</evidence>
<reference evidence="2 3" key="1">
    <citation type="submission" date="2020-11" db="EMBL/GenBank/DDBJ databases">
        <authorList>
            <person name="Wallbank WR R."/>
            <person name="Pardo Diaz C."/>
            <person name="Kozak K."/>
            <person name="Martin S."/>
            <person name="Jiggins C."/>
            <person name="Moest M."/>
            <person name="Warren A I."/>
            <person name="Generalovic N T."/>
            <person name="Byers J.R.P. K."/>
            <person name="Montejo-Kovacevich G."/>
            <person name="Yen C E."/>
        </authorList>
    </citation>
    <scope>NUCLEOTIDE SEQUENCE [LARGE SCALE GENOMIC DNA]</scope>
</reference>
<feature type="region of interest" description="Disordered" evidence="1">
    <location>
        <begin position="477"/>
        <end position="512"/>
    </location>
</feature>
<sequence length="512" mass="54291">MSCTCPVSGQRPTKACPIHQPSYLAGQETRKTAAIGGQEAQTQEKLPPLPQRLTAGQNTTKSPSRTQGALKIRGSTKTQSPGQVQARCIYQANYPIATPAPEDEANSSATYARSQEGVPSGGQGRSAEYSQGFADGFSQASGQAGVGQVLPDFIAALLGGSSTYTGSNPAYSSPSAIADSLSQRSRQYNTFTVPNQGSNPSPLPNIPTPTPDSKLSPFVPIHQGYPSGSKNIEHTQFLTIPQMGGNPYGSPGFVEAGQCMPGQYKFVGCLSLPMSLTELQNQCIQRQAEIESLAASRTYAVPAKLKERPNAMEKGTYAIPGGPMANRTYTVSGQSYLPCNQSPGTSLGNRTYTIAGLGNSPWPTDQDPPMPIDNRTYNVAGPGHTDRNLNSALSTTISGISRVVANLQRTIDSANGELPTDPAELNLALSKQLSIRSQQLNSLQLGLMEILQDIQEIEGIDRSAMRQIQHLMRDLDQTMQSTSSGSRNGGTCCTCRNRQPPPAPPSTPVSGS</sequence>
<feature type="region of interest" description="Disordered" evidence="1">
    <location>
        <begin position="191"/>
        <end position="211"/>
    </location>
</feature>
<dbReference type="AlphaFoldDB" id="A0A7R8V0D5"/>
<feature type="compositionally biased region" description="Polar residues" evidence="1">
    <location>
        <begin position="477"/>
        <end position="491"/>
    </location>
</feature>
<accession>A0A7R8V0D5</accession>
<feature type="compositionally biased region" description="Pro residues" evidence="1">
    <location>
        <begin position="201"/>
        <end position="210"/>
    </location>
</feature>
<name>A0A7R8V0D5_HERIL</name>
<gene>
    <name evidence="2" type="ORF">HERILL_LOCUS12420</name>
</gene>
<keyword evidence="3" id="KW-1185">Reference proteome</keyword>
<feature type="compositionally biased region" description="Polar residues" evidence="1">
    <location>
        <begin position="54"/>
        <end position="67"/>
    </location>
</feature>
<organism evidence="2 3">
    <name type="scientific">Hermetia illucens</name>
    <name type="common">Black soldier fly</name>
    <dbReference type="NCBI Taxonomy" id="343691"/>
    <lineage>
        <taxon>Eukaryota</taxon>
        <taxon>Metazoa</taxon>
        <taxon>Ecdysozoa</taxon>
        <taxon>Arthropoda</taxon>
        <taxon>Hexapoda</taxon>
        <taxon>Insecta</taxon>
        <taxon>Pterygota</taxon>
        <taxon>Neoptera</taxon>
        <taxon>Endopterygota</taxon>
        <taxon>Diptera</taxon>
        <taxon>Brachycera</taxon>
        <taxon>Stratiomyomorpha</taxon>
        <taxon>Stratiomyidae</taxon>
        <taxon>Hermetiinae</taxon>
        <taxon>Hermetia</taxon>
    </lineage>
</organism>
<proteinExistence type="predicted"/>
<feature type="region of interest" description="Disordered" evidence="1">
    <location>
        <begin position="99"/>
        <end position="130"/>
    </location>
</feature>
<dbReference type="InParanoid" id="A0A7R8V0D5"/>
<protein>
    <submittedName>
        <fullName evidence="2">Uncharacterized protein</fullName>
    </submittedName>
</protein>
<feature type="region of interest" description="Disordered" evidence="1">
    <location>
        <begin position="30"/>
        <end position="83"/>
    </location>
</feature>
<evidence type="ECO:0000256" key="1">
    <source>
        <dbReference type="SAM" id="MobiDB-lite"/>
    </source>
</evidence>